<feature type="domain" description="NolW-like" evidence="13">
    <location>
        <begin position="129"/>
        <end position="188"/>
    </location>
</feature>
<keyword evidence="5" id="KW-0812">Transmembrane</keyword>
<feature type="chain" id="PRO_5002139429" evidence="11">
    <location>
        <begin position="27"/>
        <end position="632"/>
    </location>
</feature>
<dbReference type="Proteomes" id="UP000031433">
    <property type="component" value="Unassembled WGS sequence"/>
</dbReference>
<dbReference type="Pfam" id="PF03958">
    <property type="entry name" value="Secretin_N"/>
    <property type="match status" value="3"/>
</dbReference>
<evidence type="ECO:0000256" key="6">
    <source>
        <dbReference type="ARBA" id="ARBA00022729"/>
    </source>
</evidence>
<dbReference type="RefSeq" id="WP_039647875.1">
    <property type="nucleotide sequence ID" value="NZ_JXBL01000001.1"/>
</dbReference>
<feature type="domain" description="NolW-like" evidence="13">
    <location>
        <begin position="194"/>
        <end position="269"/>
    </location>
</feature>
<evidence type="ECO:0000256" key="9">
    <source>
        <dbReference type="ARBA" id="ARBA00023237"/>
    </source>
</evidence>
<dbReference type="GO" id="GO:0015627">
    <property type="term" value="C:type II protein secretion system complex"/>
    <property type="evidence" value="ECO:0007669"/>
    <property type="project" value="InterPro"/>
</dbReference>
<gene>
    <name evidence="15" type="ORF">SE37_15945</name>
</gene>
<feature type="domain" description="NolW-like" evidence="13">
    <location>
        <begin position="278"/>
        <end position="360"/>
    </location>
</feature>
<evidence type="ECO:0000313" key="15">
    <source>
        <dbReference type="EMBL" id="KIE44005.1"/>
    </source>
</evidence>
<dbReference type="InterPro" id="IPR001775">
    <property type="entry name" value="GspD/PilQ"/>
</dbReference>
<dbReference type="InterPro" id="IPR013356">
    <property type="entry name" value="T2SS_GspD"/>
</dbReference>
<evidence type="ECO:0000256" key="8">
    <source>
        <dbReference type="ARBA" id="ARBA00023136"/>
    </source>
</evidence>
<evidence type="ECO:0000256" key="10">
    <source>
        <dbReference type="RuleBase" id="RU004004"/>
    </source>
</evidence>
<evidence type="ECO:0000259" key="14">
    <source>
        <dbReference type="Pfam" id="PF21305"/>
    </source>
</evidence>
<evidence type="ECO:0000256" key="11">
    <source>
        <dbReference type="SAM" id="SignalP"/>
    </source>
</evidence>
<evidence type="ECO:0000259" key="12">
    <source>
        <dbReference type="Pfam" id="PF00263"/>
    </source>
</evidence>
<accession>A0A0C1U8Y0</accession>
<dbReference type="NCBIfam" id="TIGR02517">
    <property type="entry name" value="type_II_gspD"/>
    <property type="match status" value="1"/>
</dbReference>
<sequence>MKKRFLNLLTAAVLACALLAPLPASARGVVLNFNDVDIATMVKFISDLTGKNFVLDERVKGKISIYSPSKLTPDEAFNLFTSVLELKGFTLVQAGKVYKVVPTAAAKQSGMKLLSDKDRLPVSDAYVARVIPLERISAQEAVAFLQPIVSKDGYIAAFGASNMLMVVDSALNIQKLTGILTLVDSPQKREGAEIIFLKNASADSVSGVIREWLGGKTSRPASQAGQATATSSAGVLIVPDTRLNALVIFGSDQDKDDIKKLIAMVDVVPPTTSSKINVYYLENADATEVAKVIDGLIKGTPTTPGQPGMPAAAPVQSPFEGGKISVTPDKATNSLVIMASPVDYQNILQVIQKLDKRRRQVFVQALIAEVSLDKLKDVGVQIGALAVGTQGDASGGAVLDPFNFLSATSGPQFLLVKALEELGKNVSVSAQVKALISDGAINVLSTPNILTSDNKEAEIFVGENVPFLSQTNLTTGGISQQSIERKDTGITLRITPQISEGEYVKLDIYQEISAVKENKGQANDLVTTKRSAKTAVVVKDKDTVVIGGLIQDRDTETINKIPLLGDIPLLGWLFKTKSTRREKTNLMIVLTPRIIRGAEEMSDVSGQQRDKFGEALRLDAPLDLKRDLQLSK</sequence>
<protein>
    <submittedName>
        <fullName evidence="15">General secretion pathway protein GspD</fullName>
    </submittedName>
</protein>
<keyword evidence="9" id="KW-0998">Cell outer membrane</keyword>
<dbReference type="InterPro" id="IPR050810">
    <property type="entry name" value="Bact_Secretion_Sys_Channel"/>
</dbReference>
<keyword evidence="7" id="KW-0653">Protein transport</keyword>
<evidence type="ECO:0000313" key="16">
    <source>
        <dbReference type="Proteomes" id="UP000031433"/>
    </source>
</evidence>
<evidence type="ECO:0000256" key="7">
    <source>
        <dbReference type="ARBA" id="ARBA00022927"/>
    </source>
</evidence>
<dbReference type="InterPro" id="IPR004846">
    <property type="entry name" value="T2SS/T3SS_dom"/>
</dbReference>
<evidence type="ECO:0000256" key="3">
    <source>
        <dbReference type="ARBA" id="ARBA00022448"/>
    </source>
</evidence>
<dbReference type="PANTHER" id="PTHR30332">
    <property type="entry name" value="PROBABLE GENERAL SECRETION PATHWAY PROTEIN D"/>
    <property type="match status" value="1"/>
</dbReference>
<proteinExistence type="inferred from homology"/>
<dbReference type="EMBL" id="JXBL01000001">
    <property type="protein sequence ID" value="KIE44005.1"/>
    <property type="molecule type" value="Genomic_DNA"/>
</dbReference>
<feature type="domain" description="Type II/III secretion system secretin-like" evidence="12">
    <location>
        <begin position="434"/>
        <end position="596"/>
    </location>
</feature>
<feature type="signal peptide" evidence="11">
    <location>
        <begin position="1"/>
        <end position="26"/>
    </location>
</feature>
<keyword evidence="16" id="KW-1185">Reference proteome</keyword>
<keyword evidence="4" id="KW-1134">Transmembrane beta strand</keyword>
<evidence type="ECO:0000256" key="1">
    <source>
        <dbReference type="ARBA" id="ARBA00004442"/>
    </source>
</evidence>
<dbReference type="PROSITE" id="PS51257">
    <property type="entry name" value="PROKAR_LIPOPROTEIN"/>
    <property type="match status" value="1"/>
</dbReference>
<dbReference type="GO" id="GO:0009279">
    <property type="term" value="C:cell outer membrane"/>
    <property type="evidence" value="ECO:0007669"/>
    <property type="project" value="UniProtKB-SubCell"/>
</dbReference>
<keyword evidence="3 10" id="KW-0813">Transport</keyword>
<dbReference type="Gene3D" id="3.30.1370.120">
    <property type="match status" value="3"/>
</dbReference>
<evidence type="ECO:0000259" key="13">
    <source>
        <dbReference type="Pfam" id="PF03958"/>
    </source>
</evidence>
<dbReference type="InterPro" id="IPR038591">
    <property type="entry name" value="NolW-like_sf"/>
</dbReference>
<evidence type="ECO:0000256" key="4">
    <source>
        <dbReference type="ARBA" id="ARBA00022452"/>
    </source>
</evidence>
<evidence type="ECO:0000256" key="5">
    <source>
        <dbReference type="ARBA" id="ARBA00022692"/>
    </source>
</evidence>
<name>A0A0C1U8Y0_9BACT</name>
<keyword evidence="6 11" id="KW-0732">Signal</keyword>
<dbReference type="InterPro" id="IPR005644">
    <property type="entry name" value="NolW-like"/>
</dbReference>
<comment type="caution">
    <text evidence="15">The sequence shown here is derived from an EMBL/GenBank/DDBJ whole genome shotgun (WGS) entry which is preliminary data.</text>
</comment>
<dbReference type="PANTHER" id="PTHR30332:SF24">
    <property type="entry name" value="SECRETIN GSPD-RELATED"/>
    <property type="match status" value="1"/>
</dbReference>
<organism evidence="15 16">
    <name type="scientific">Geobacter soli</name>
    <dbReference type="NCBI Taxonomy" id="1510391"/>
    <lineage>
        <taxon>Bacteria</taxon>
        <taxon>Pseudomonadati</taxon>
        <taxon>Thermodesulfobacteriota</taxon>
        <taxon>Desulfuromonadia</taxon>
        <taxon>Geobacterales</taxon>
        <taxon>Geobacteraceae</taxon>
        <taxon>Geobacter</taxon>
    </lineage>
</organism>
<keyword evidence="8" id="KW-0472">Membrane</keyword>
<comment type="similarity">
    <text evidence="2">Belongs to the bacterial secretin family. GSP D subfamily.</text>
</comment>
<reference evidence="15 16" key="1">
    <citation type="submission" date="2015-01" db="EMBL/GenBank/DDBJ databases">
        <title>Genome sequence of the anaerobic bacterium Geobacter soli GSS01, a dissimilatory Fe(III) reducer from soil.</title>
        <authorList>
            <person name="Yang G."/>
            <person name="Zhou S."/>
        </authorList>
    </citation>
    <scope>NUCLEOTIDE SEQUENCE [LARGE SCALE GENOMIC DNA]</scope>
    <source>
        <strain evidence="15 16">GSS01</strain>
    </source>
</reference>
<evidence type="ECO:0000256" key="2">
    <source>
        <dbReference type="ARBA" id="ARBA00006980"/>
    </source>
</evidence>
<dbReference type="Pfam" id="PF21305">
    <property type="entry name" value="type_II_gspD_N0"/>
    <property type="match status" value="1"/>
</dbReference>
<dbReference type="PRINTS" id="PR00811">
    <property type="entry name" value="BCTERIALGSPD"/>
</dbReference>
<feature type="domain" description="GspD-like N0" evidence="14">
    <location>
        <begin position="31"/>
        <end position="100"/>
    </location>
</feature>
<dbReference type="Pfam" id="PF00263">
    <property type="entry name" value="Secretin"/>
    <property type="match status" value="1"/>
</dbReference>
<dbReference type="AlphaFoldDB" id="A0A0C1U8Y0"/>
<comment type="subcellular location">
    <subcellularLocation>
        <location evidence="1 10">Cell outer membrane</location>
    </subcellularLocation>
</comment>
<dbReference type="GO" id="GO:0015628">
    <property type="term" value="P:protein secretion by the type II secretion system"/>
    <property type="evidence" value="ECO:0007669"/>
    <property type="project" value="InterPro"/>
</dbReference>
<dbReference type="InterPro" id="IPR049371">
    <property type="entry name" value="GspD-like_N0"/>
</dbReference>